<dbReference type="AlphaFoldDB" id="A0A2V0RC15"/>
<feature type="compositionally biased region" description="Basic and acidic residues" evidence="1">
    <location>
        <begin position="84"/>
        <end position="93"/>
    </location>
</feature>
<name>A0A2V0RC15_9ZZZZ</name>
<evidence type="ECO:0000313" key="2">
    <source>
        <dbReference type="EMBL" id="GBH22821.1"/>
    </source>
</evidence>
<sequence>MSEKVDYTIDVGSHRTRAIRAFLSFLDQRTDASGFVRPLHEEIQPIDEDNDSTPDTSSEEVSDKSDIDSGPISGTTEDQGQDIARTERVREIVDEGTANGPDSTQVATSEPSIRPIADERDATESFESESEPRQSVSVFGAFQHIARDTVSET</sequence>
<feature type="compositionally biased region" description="Acidic residues" evidence="1">
    <location>
        <begin position="44"/>
        <end position="60"/>
    </location>
</feature>
<comment type="caution">
    <text evidence="2">The sequence shown here is derived from an EMBL/GenBank/DDBJ whole genome shotgun (WGS) entry which is preliminary data.</text>
</comment>
<accession>A0A2V0RC15</accession>
<proteinExistence type="predicted"/>
<protein>
    <submittedName>
        <fullName evidence="2">Uncharacterized protein</fullName>
    </submittedName>
</protein>
<reference evidence="2" key="1">
    <citation type="submission" date="2017-04" db="EMBL/GenBank/DDBJ databases">
        <title>Unveiling RNA virosphere associated with marine microorganisms.</title>
        <authorList>
            <person name="Urayama S."/>
            <person name="Takaki Y."/>
            <person name="Nishi S."/>
            <person name="Yoshida Y."/>
            <person name="Deguchi S."/>
            <person name="Takai K."/>
            <person name="Nunoura T."/>
        </authorList>
    </citation>
    <scope>NUCLEOTIDE SEQUENCE</scope>
</reference>
<feature type="compositionally biased region" description="Polar residues" evidence="1">
    <location>
        <begin position="100"/>
        <end position="111"/>
    </location>
</feature>
<evidence type="ECO:0000256" key="1">
    <source>
        <dbReference type="SAM" id="MobiDB-lite"/>
    </source>
</evidence>
<feature type="region of interest" description="Disordered" evidence="1">
    <location>
        <begin position="40"/>
        <end position="140"/>
    </location>
</feature>
<dbReference type="EMBL" id="BDQE01000117">
    <property type="protein sequence ID" value="GBH22821.1"/>
    <property type="molecule type" value="Genomic_RNA"/>
</dbReference>
<organism evidence="2">
    <name type="scientific">viral metagenome</name>
    <dbReference type="NCBI Taxonomy" id="1070528"/>
    <lineage>
        <taxon>unclassified sequences</taxon>
        <taxon>metagenomes</taxon>
        <taxon>organismal metagenomes</taxon>
    </lineage>
</organism>